<evidence type="ECO:0000313" key="2">
    <source>
        <dbReference type="EMBL" id="AKF04541.1"/>
    </source>
</evidence>
<sequence length="520" mass="57322">MKKLYEIERMSAVQRRSFLKLLGVALAAPAVPSALRFAANEMVGGTAYAQDREMETIFIEIDLRDQWDQMHVMVPPGIATHSNVVRGETGDGITMFAQQSEIRRTASGVYLTADSYELEPHLDTIAQIDHCEASSGAIHGHEAGNAIRSPGRAEERLAGTMAMFENDPATGDGGNMRWYASVPTPASLHNHWAKLTDPSLRNGVAFKGLSRSNHTVFHFGAGLPGAELDRIRSRSQLFDAFPAFVEDLNVVPTPEQADALRAVLGRLDQRFLSRRGFVDSVRTGHAQQIDEAREILHVREPRVLSLPLTDEERAFWSEGVPNQMCTEADTESFECPDDRVKAHIWEQTAYAFKLVNAGVTRTVALEFDYMDLHGFRPELSVRTQAKQISKPLARLITKLKEAGLYERTVIAVYTLDGSRSPKAASYGNDGKNTLILAGGKIRGGYWGDIRLTNESGRNGFTYHPPDAETGAPTGSFRGTDGRLDSARVWRTVMRAAGVPDAMCDEHAQVQGKTPLGFVLR</sequence>
<dbReference type="EMBL" id="CP011125">
    <property type="protein sequence ID" value="AKF04541.1"/>
    <property type="molecule type" value="Genomic_DNA"/>
</dbReference>
<dbReference type="OrthoDB" id="9779968at2"/>
<dbReference type="STRING" id="927083.DB32_001690"/>
<dbReference type="PROSITE" id="PS51318">
    <property type="entry name" value="TAT"/>
    <property type="match status" value="1"/>
</dbReference>
<name>A0A0F6YHA5_9BACT</name>
<dbReference type="RefSeq" id="WP_053231872.1">
    <property type="nucleotide sequence ID" value="NZ_CP011125.1"/>
</dbReference>
<keyword evidence="3" id="KW-1185">Reference proteome</keyword>
<evidence type="ECO:0000313" key="3">
    <source>
        <dbReference type="Proteomes" id="UP000034883"/>
    </source>
</evidence>
<evidence type="ECO:0000256" key="1">
    <source>
        <dbReference type="SAM" id="MobiDB-lite"/>
    </source>
</evidence>
<evidence type="ECO:0008006" key="4">
    <source>
        <dbReference type="Google" id="ProtNLM"/>
    </source>
</evidence>
<dbReference type="InterPro" id="IPR010869">
    <property type="entry name" value="DUF1501"/>
</dbReference>
<protein>
    <recommendedName>
        <fullName evidence="4">DUF1501 domain-containing protein</fullName>
    </recommendedName>
</protein>
<feature type="region of interest" description="Disordered" evidence="1">
    <location>
        <begin position="462"/>
        <end position="481"/>
    </location>
</feature>
<gene>
    <name evidence="2" type="ORF">DB32_001690</name>
</gene>
<dbReference type="InterPro" id="IPR006311">
    <property type="entry name" value="TAT_signal"/>
</dbReference>
<proteinExistence type="predicted"/>
<dbReference type="Pfam" id="PF07394">
    <property type="entry name" value="DUF1501"/>
    <property type="match status" value="1"/>
</dbReference>
<reference evidence="2 3" key="1">
    <citation type="submission" date="2015-03" db="EMBL/GenBank/DDBJ databases">
        <title>Genome assembly of Sandaracinus amylolyticus DSM 53668.</title>
        <authorList>
            <person name="Sharma G."/>
            <person name="Subramanian S."/>
        </authorList>
    </citation>
    <scope>NUCLEOTIDE SEQUENCE [LARGE SCALE GENOMIC DNA]</scope>
    <source>
        <strain evidence="2 3">DSM 53668</strain>
    </source>
</reference>
<dbReference type="KEGG" id="samy:DB32_001690"/>
<accession>A0A0F6YHA5</accession>
<dbReference type="Proteomes" id="UP000034883">
    <property type="component" value="Chromosome"/>
</dbReference>
<dbReference type="AlphaFoldDB" id="A0A0F6YHA5"/>
<organism evidence="2 3">
    <name type="scientific">Sandaracinus amylolyticus</name>
    <dbReference type="NCBI Taxonomy" id="927083"/>
    <lineage>
        <taxon>Bacteria</taxon>
        <taxon>Pseudomonadati</taxon>
        <taxon>Myxococcota</taxon>
        <taxon>Polyangia</taxon>
        <taxon>Polyangiales</taxon>
        <taxon>Sandaracinaceae</taxon>
        <taxon>Sandaracinus</taxon>
    </lineage>
</organism>